<feature type="transmembrane region" description="Helical" evidence="12">
    <location>
        <begin position="585"/>
        <end position="604"/>
    </location>
</feature>
<feature type="domain" description="Ribophorin II third" evidence="14">
    <location>
        <begin position="382"/>
        <end position="508"/>
    </location>
</feature>
<evidence type="ECO:0000313" key="17">
    <source>
        <dbReference type="EMBL" id="CAF1352226.1"/>
    </source>
</evidence>
<proteinExistence type="inferred from homology"/>
<evidence type="ECO:0000256" key="11">
    <source>
        <dbReference type="ARBA" id="ARBA00046750"/>
    </source>
</evidence>
<dbReference type="Pfam" id="PF23861">
    <property type="entry name" value="Ribophorin_II_2nd"/>
    <property type="match status" value="1"/>
</dbReference>
<evidence type="ECO:0000259" key="14">
    <source>
        <dbReference type="Pfam" id="PF23860"/>
    </source>
</evidence>
<evidence type="ECO:0000256" key="12">
    <source>
        <dbReference type="RuleBase" id="RU366029"/>
    </source>
</evidence>
<evidence type="ECO:0000256" key="1">
    <source>
        <dbReference type="ARBA" id="ARBA00002791"/>
    </source>
</evidence>
<dbReference type="AlphaFoldDB" id="A0A815HHG3"/>
<evidence type="ECO:0000256" key="7">
    <source>
        <dbReference type="ARBA" id="ARBA00022729"/>
    </source>
</evidence>
<dbReference type="GO" id="GO:0008250">
    <property type="term" value="C:oligosaccharyltransferase complex"/>
    <property type="evidence" value="ECO:0007669"/>
    <property type="project" value="UniProtKB-UniRule"/>
</dbReference>
<dbReference type="InterPro" id="IPR008814">
    <property type="entry name" value="Swp1"/>
</dbReference>
<dbReference type="GO" id="GO:0006487">
    <property type="term" value="P:protein N-linked glycosylation"/>
    <property type="evidence" value="ECO:0007669"/>
    <property type="project" value="UniProtKB-UniRule"/>
</dbReference>
<reference evidence="17" key="1">
    <citation type="submission" date="2021-02" db="EMBL/GenBank/DDBJ databases">
        <authorList>
            <person name="Nowell W R."/>
        </authorList>
    </citation>
    <scope>NUCLEOTIDE SEQUENCE</scope>
</reference>
<name>A0A815HHG3_9BILA</name>
<dbReference type="PANTHER" id="PTHR12640">
    <property type="entry name" value="RIBOPHORIN II"/>
    <property type="match status" value="1"/>
</dbReference>
<comment type="subunit">
    <text evidence="11">Component of the oligosaccharyltransferase (OST) complex. OST exists in two different complex forms which contain common core subunits RPN1, RPN2, OST48, OST4, DAD1 and TMEM258, either STT3A or STT3B as catalytic subunits, and form-specific accessory subunits. STT3A complex assembly occurs through the formation of 3 subcomplexes. Subcomplex 1 contains RPN1 and TMEM258, subcomplex 2 contains the STT3A-specific subunits STT3A, DC2/OSTC, and KCP2 as well as the core subunit OST4, and subcomplex 3 contains RPN2, DAD1, and OST48. The STT3A complex can form stable complexes with the Sec61 complex or with both the Sec61 and TRAP complexes. Interacts with DDI2. Interacts with TMEM35A/NACHO.</text>
</comment>
<evidence type="ECO:0000259" key="16">
    <source>
        <dbReference type="Pfam" id="PF25147"/>
    </source>
</evidence>
<evidence type="ECO:0000256" key="3">
    <source>
        <dbReference type="ARBA" id="ARBA00004922"/>
    </source>
</evidence>
<comment type="caution">
    <text evidence="17">The sequence shown here is derived from an EMBL/GenBank/DDBJ whole genome shotgun (WGS) entry which is preliminary data.</text>
</comment>
<keyword evidence="9 12" id="KW-1133">Transmembrane helix</keyword>
<comment type="pathway">
    <text evidence="3 12">Protein modification; protein glycosylation.</text>
</comment>
<evidence type="ECO:0000256" key="8">
    <source>
        <dbReference type="ARBA" id="ARBA00022824"/>
    </source>
</evidence>
<dbReference type="Pfam" id="PF25147">
    <property type="entry name" value="Ribophorin_II_C"/>
    <property type="match status" value="1"/>
</dbReference>
<dbReference type="PANTHER" id="PTHR12640:SF0">
    <property type="entry name" value="DOLICHYL-DIPHOSPHOOLIGOSACCHARIDE--PROTEIN GLYCOSYLTRANSFERASE SUBUNIT 2"/>
    <property type="match status" value="1"/>
</dbReference>
<organism evidence="17 18">
    <name type="scientific">Adineta steineri</name>
    <dbReference type="NCBI Taxonomy" id="433720"/>
    <lineage>
        <taxon>Eukaryota</taxon>
        <taxon>Metazoa</taxon>
        <taxon>Spiralia</taxon>
        <taxon>Gnathifera</taxon>
        <taxon>Rotifera</taxon>
        <taxon>Eurotatoria</taxon>
        <taxon>Bdelloidea</taxon>
        <taxon>Adinetida</taxon>
        <taxon>Adinetidae</taxon>
        <taxon>Adineta</taxon>
    </lineage>
</organism>
<dbReference type="InterPro" id="IPR056790">
    <property type="entry name" value="Ribophorin_II_C"/>
</dbReference>
<feature type="transmembrane region" description="Helical" evidence="12">
    <location>
        <begin position="610"/>
        <end position="630"/>
    </location>
</feature>
<evidence type="ECO:0000313" key="18">
    <source>
        <dbReference type="Proteomes" id="UP000663860"/>
    </source>
</evidence>
<evidence type="ECO:0000256" key="9">
    <source>
        <dbReference type="ARBA" id="ARBA00022989"/>
    </source>
</evidence>
<feature type="domain" description="Ribophorin II second" evidence="15">
    <location>
        <begin position="271"/>
        <end position="375"/>
    </location>
</feature>
<feature type="domain" description="Ribophorin II C-terminal" evidence="16">
    <location>
        <begin position="538"/>
        <end position="636"/>
    </location>
</feature>
<feature type="domain" description="Ribophorin II N-terminal" evidence="13">
    <location>
        <begin position="30"/>
        <end position="263"/>
    </location>
</feature>
<dbReference type="UniPathway" id="UPA00378"/>
<evidence type="ECO:0000256" key="10">
    <source>
        <dbReference type="ARBA" id="ARBA00023136"/>
    </source>
</evidence>
<feature type="transmembrane region" description="Helical" evidence="12">
    <location>
        <begin position="548"/>
        <end position="573"/>
    </location>
</feature>
<comment type="function">
    <text evidence="1 12">Subunit of the oligosaccharyl transferase (OST) complex that catalyzes the initial transfer of a defined glycan (Glc(3)Man(9)GlcNAc(2) in eukaryotes) from the lipid carrier dolichol-pyrophosphate to an asparagine residue within an Asn-X-Ser/Thr consensus motif in nascent polypeptide chains, the first step in protein N-glycosylation. N-glycosylation occurs cotranslationally and the complex associates with the Sec61 complex at the channel-forming translocon complex that mediates protein translocation across the endoplasmic reticulum (ER). All subunits are required for a maximal enzyme activity.</text>
</comment>
<feature type="signal peptide" evidence="12">
    <location>
        <begin position="1"/>
        <end position="26"/>
    </location>
</feature>
<evidence type="ECO:0000259" key="15">
    <source>
        <dbReference type="Pfam" id="PF23861"/>
    </source>
</evidence>
<evidence type="ECO:0000256" key="2">
    <source>
        <dbReference type="ARBA" id="ARBA00004477"/>
    </source>
</evidence>
<dbReference type="InterPro" id="IPR055373">
    <property type="entry name" value="Ribophorin_II_N"/>
</dbReference>
<gene>
    <name evidence="17" type="ORF">IZO911_LOCUS36836</name>
</gene>
<dbReference type="Pfam" id="PF23860">
    <property type="entry name" value="Ribophorin_II_3rd"/>
    <property type="match status" value="1"/>
</dbReference>
<evidence type="ECO:0000259" key="13">
    <source>
        <dbReference type="Pfam" id="PF05817"/>
    </source>
</evidence>
<dbReference type="InterPro" id="IPR055374">
    <property type="entry name" value="Ribophorin_II_3rd"/>
</dbReference>
<comment type="subcellular location">
    <subcellularLocation>
        <location evidence="2 12">Endoplasmic reticulum membrane</location>
        <topology evidence="2 12">Multi-pass membrane protein</topology>
    </subcellularLocation>
</comment>
<evidence type="ECO:0000256" key="6">
    <source>
        <dbReference type="ARBA" id="ARBA00022692"/>
    </source>
</evidence>
<accession>A0A815HHG3</accession>
<comment type="similarity">
    <text evidence="4 12">Belongs to the SWP1 family.</text>
</comment>
<sequence>MKSTSFMISIFVLLPIFSWCATSTVANNLQSANLDGLKNQFQTAMKSFSDVASLHYALAGIKELDVQAPDTFCNDIKRLVDKSNIESIYHATEAAKSLANCKLPAEDYRSTISSTIQSDKSTTADIYYAVRSSVNLGVNVDEATIEKRLNSLAKTDDSVLSQGYALLTGAQLNHAIAKYYADTINDLVQQADEVDGRTLQYEGGVGATALIFNAFHEVSEKADSPIKIDPKQLMKFASYFSTKRHVATLRSAYYLTKAFKYLSDTKNSIPVVVTRVNPSTIHSQNPSVLISVTNLFGQSVGEMTVMAESAKRKDDGVVVVSKQKLTPKASDFSVYELPFYDKKIPRGFYTIHLSLTPRIEGKFIGLTDITIDVKVTSEGTLENAELNVVDRDNTAQAKTYKLTYPNSLSDKLEIDYHQKLIMKFQIKDKQTQEFIRVHQAFLRFTNKKSNKEVIYLAEPTDGDNSLYKVEVDLTTNANDFQHQSGTYELNLMVGDALLQNGFSWKIKDTIQLSFHEESAADKDHSSFYSAKPEIIHQFRADEKRPPTIVSLVFSALTLLPLLVLLILWVTLGFNLSGLPLGLSPLGFHISHGAVFALMFFYWKYLDMFQTIRYLALVSIPLFLFGHRLLATLAARREKKA</sequence>
<dbReference type="Pfam" id="PF05817">
    <property type="entry name" value="Ribophorin_II"/>
    <property type="match status" value="1"/>
</dbReference>
<keyword evidence="7 12" id="KW-0732">Signal</keyword>
<evidence type="ECO:0000256" key="4">
    <source>
        <dbReference type="ARBA" id="ARBA00009038"/>
    </source>
</evidence>
<protein>
    <recommendedName>
        <fullName evidence="5 12">Dolichyl-diphosphooligosaccharide--protein glycosyltransferase subunit 2</fullName>
    </recommendedName>
    <alternativeName>
        <fullName evidence="12">Ribophorin-2</fullName>
    </alternativeName>
</protein>
<keyword evidence="8 12" id="KW-0256">Endoplasmic reticulum</keyword>
<evidence type="ECO:0000256" key="5">
    <source>
        <dbReference type="ARBA" id="ARBA00017612"/>
    </source>
</evidence>
<feature type="chain" id="PRO_5033091266" description="Dolichyl-diphosphooligosaccharide--protein glycosyltransferase subunit 2" evidence="12">
    <location>
        <begin position="27"/>
        <end position="640"/>
    </location>
</feature>
<keyword evidence="10 12" id="KW-0472">Membrane</keyword>
<keyword evidence="6 12" id="KW-0812">Transmembrane</keyword>
<dbReference type="EMBL" id="CAJNOE010000883">
    <property type="protein sequence ID" value="CAF1352226.1"/>
    <property type="molecule type" value="Genomic_DNA"/>
</dbReference>
<dbReference type="Proteomes" id="UP000663860">
    <property type="component" value="Unassembled WGS sequence"/>
</dbReference>
<dbReference type="InterPro" id="IPR055375">
    <property type="entry name" value="Ribophorin_II_2nd"/>
</dbReference>